<feature type="repeat" description="Pumilio" evidence="6">
    <location>
        <begin position="1140"/>
        <end position="1177"/>
    </location>
</feature>
<feature type="compositionally biased region" description="Pro residues" evidence="7">
    <location>
        <begin position="911"/>
        <end position="925"/>
    </location>
</feature>
<keyword evidence="3" id="KW-0677">Repeat</keyword>
<dbReference type="PANTHER" id="PTHR12537:SF171">
    <property type="entry name" value="GENOME ASSEMBLY, CHROMOSOME: A10"/>
    <property type="match status" value="1"/>
</dbReference>
<dbReference type="InterPro" id="IPR001313">
    <property type="entry name" value="Pumilio_RNA-bd_rpt"/>
</dbReference>
<dbReference type="PROSITE" id="PS50302">
    <property type="entry name" value="PUM"/>
    <property type="match status" value="5"/>
</dbReference>
<feature type="domain" description="PUM-HD" evidence="8">
    <location>
        <begin position="408"/>
        <end position="879"/>
    </location>
</feature>
<comment type="subcellular location">
    <subcellularLocation>
        <location evidence="1">Cytoplasm</location>
    </subcellularLocation>
</comment>
<feature type="repeat" description="Pumilio" evidence="6">
    <location>
        <begin position="260"/>
        <end position="297"/>
    </location>
</feature>
<feature type="repeat" description="Pumilio" evidence="6">
    <location>
        <begin position="1457"/>
        <end position="1493"/>
    </location>
</feature>
<evidence type="ECO:0000259" key="8">
    <source>
        <dbReference type="PROSITE" id="PS50303"/>
    </source>
</evidence>
<feature type="region of interest" description="Disordered" evidence="7">
    <location>
        <begin position="599"/>
        <end position="630"/>
    </location>
</feature>
<keyword evidence="5" id="KW-0694">RNA-binding</keyword>
<comment type="caution">
    <text evidence="9">The sequence shown here is derived from an EMBL/GenBank/DDBJ whole genome shotgun (WGS) entry which is preliminary data.</text>
</comment>
<dbReference type="SMART" id="SM00025">
    <property type="entry name" value="Pumilio"/>
    <property type="match status" value="20"/>
</dbReference>
<feature type="region of interest" description="Disordered" evidence="7">
    <location>
        <begin position="371"/>
        <end position="393"/>
    </location>
</feature>
<keyword evidence="10" id="KW-1185">Reference proteome</keyword>
<dbReference type="PROSITE" id="PS50303">
    <property type="entry name" value="PUM_HD"/>
    <property type="match status" value="4"/>
</dbReference>
<feature type="region of interest" description="Disordered" evidence="7">
    <location>
        <begin position="1255"/>
        <end position="1283"/>
    </location>
</feature>
<feature type="region of interest" description="Disordered" evidence="7">
    <location>
        <begin position="902"/>
        <end position="930"/>
    </location>
</feature>
<evidence type="ECO:0000256" key="1">
    <source>
        <dbReference type="ARBA" id="ARBA00004496"/>
    </source>
</evidence>
<keyword evidence="4" id="KW-0810">Translation regulation</keyword>
<dbReference type="Proteomes" id="UP000824890">
    <property type="component" value="Unassembled WGS sequence"/>
</dbReference>
<evidence type="ECO:0000256" key="5">
    <source>
        <dbReference type="ARBA" id="ARBA00022884"/>
    </source>
</evidence>
<feature type="compositionally biased region" description="Polar residues" evidence="7">
    <location>
        <begin position="599"/>
        <end position="609"/>
    </location>
</feature>
<dbReference type="InterPro" id="IPR033133">
    <property type="entry name" value="PUM-HD"/>
</dbReference>
<sequence length="1594" mass="179767">MLLHMANADPFSMSTLLTSLQHLPFTSATEPMIPAVPPPSRGIPVVIPQPRYHGSQPLNNSFPVGFLAPQYLESRLQSLFNLMTSTIEEVNIAPFKEMISRLSRRELQEMAYLLTSDPDYFLAIARNKNGSHRLQKLIGKSDDADNLFFLAIFRRFLHVMTDKYASYVAVRGMQVFDDEKKELMYEHILPHALRLACDKHGHIALNEVITDLDHPFYREQLLDIVALNALLLSYDAYGNYVVQHVLTLYDLRCTYNIAVSLLGYCVELSFDKCGSYIVEKLLETEESMVLVVEELLECEGGRLMRLARKEIGSFVVIKALRVMQEMNRVDLFRGLVQKLMPFRHLLRRPCGNTSIAAIIERRRFLFEVHRTREPDGSSSASHPPRETNLTDERKQSLINSLRPTYLTEASYAAFHGMRVFNQRNKMQMYDQILHHAIPLARDRYGSIKLRAIISDDDFAYCTNRLLGVVAFNALLLSYDAYGNFVVQHVLNLNNLRCTYDIAVSLRGHYVELSCTHGGRYIVEKLLEKQETGVLVVAELLECERDKLLRLARSVYGNFVVVTALKVTREDLFRGLVSSKHHHCRDIGVELTNTMANGDDSFSMSIKQENPTVPPPPPPPTTTPPPRETDLADEKNQSLLNSLRSTSLTPQETETCLRSLTNTQMMLFFVAAILRNFFHVMTDEHAPYVAIQGMRVFSREKKRAMRNKILTYAVPLGCDQYGSIALNAIIRDVSFLYCSVALFDVVASNARFLSYSRYGNIVVQHVLKHCSLHSTRNIGVSLRGHYVELSFTEGGRYIVEKILERDETGVLVMTELLECGSDNLVRLATSEYGHFVVETALKVTRGVLFRGLVNKLKPFLPLLRTSPQSTTIAQILDDDDSFSTYVDMLRAFHTRRFAAARESIEQENRAVPPTPPLETPTASPPPRETDLADERNQSLLNSLRSAALTHEETETCLRSLTNVMTSSEEEEDALFQEVISEFNGSELQRMASLLTSNNDHYFLEIARNKNGSIRLHKLLGQSDDADTFFVASLLRHFLHVMTDRHAAYLATQGMRVFSHEKKMAMRDQILQHAVHLARDQYGCNALNAIISGVVFDYCRNDLLDVVAFNAPLLSSDAYGSHVVRHVLKQNNLRRTYDIAVRLRGHYVELSFTRYGSRVVEKLLEREETRPLVVAELLECGRDKLGRLATSVYGNFVVETSLKVTPEDLFRALVNKLKPFLPQLRRSTYGTNIAKILESIQLTNTMANNDSFSMSIKQENTTVPPPAPPRETPTGTPPPREANLADDKNQSLLNLLRSTSLTPQETETCLGSLANVMTSSEDSDDALFQEVISKLSGIELQRMAALLTSKPDDRYFLEMARNKNGSIRLQKLLGKSDDADIFFVAAILRNFFHVMTDEHASHVATQGMRVFGIKKKFAMRDQIISHAALLACDQYGSIALNAIIRDVAFLYCSTGLFDAVASNALLLSNDAYGNIVVQQVLKHCSLHSTRNIGVSLRGHYVELSFTEGGRYIMEKILGRDETGVLVMTELLECGSDELVRLATSEYGHFVVETALKVTRGFLFRGLVNKLKPFLPLLRTSPQSITIAVILESFVTN</sequence>
<accession>A0ABQ8BPW8</accession>
<dbReference type="PANTHER" id="PTHR12537">
    <property type="entry name" value="RNA BINDING PROTEIN PUMILIO-RELATED"/>
    <property type="match status" value="1"/>
</dbReference>
<dbReference type="Gene3D" id="1.25.10.10">
    <property type="entry name" value="Leucine-rich Repeat Variant"/>
    <property type="match status" value="5"/>
</dbReference>
<evidence type="ECO:0000256" key="7">
    <source>
        <dbReference type="SAM" id="MobiDB-lite"/>
    </source>
</evidence>
<dbReference type="Pfam" id="PF00806">
    <property type="entry name" value="PUF"/>
    <property type="match status" value="8"/>
</dbReference>
<feature type="domain" description="PUM-HD" evidence="8">
    <location>
        <begin position="12"/>
        <end position="363"/>
    </location>
</feature>
<protein>
    <recommendedName>
        <fullName evidence="8">PUM-HD domain-containing protein</fullName>
    </recommendedName>
</protein>
<proteinExistence type="predicted"/>
<feature type="repeat" description="Pumilio" evidence="6">
    <location>
        <begin position="814"/>
        <end position="853"/>
    </location>
</feature>
<evidence type="ECO:0000256" key="6">
    <source>
        <dbReference type="PROSITE-ProRule" id="PRU00317"/>
    </source>
</evidence>
<gene>
    <name evidence="9" type="ORF">HID58_038654</name>
</gene>
<feature type="domain" description="PUM-HD" evidence="8">
    <location>
        <begin position="899"/>
        <end position="1239"/>
    </location>
</feature>
<reference evidence="9 10" key="1">
    <citation type="submission" date="2021-05" db="EMBL/GenBank/DDBJ databases">
        <title>Genome Assembly of Synthetic Allotetraploid Brassica napus Reveals Homoeologous Exchanges between Subgenomes.</title>
        <authorList>
            <person name="Davis J.T."/>
        </authorList>
    </citation>
    <scope>NUCLEOTIDE SEQUENCE [LARGE SCALE GENOMIC DNA]</scope>
    <source>
        <strain evidence="10">cv. Da-Ae</strain>
        <tissue evidence="9">Seedling</tissue>
    </source>
</reference>
<dbReference type="SUPFAM" id="SSF48371">
    <property type="entry name" value="ARM repeat"/>
    <property type="match status" value="5"/>
</dbReference>
<feature type="domain" description="PUM-HD" evidence="8">
    <location>
        <begin position="1246"/>
        <end position="1592"/>
    </location>
</feature>
<evidence type="ECO:0000313" key="10">
    <source>
        <dbReference type="Proteomes" id="UP000824890"/>
    </source>
</evidence>
<evidence type="ECO:0000313" key="9">
    <source>
        <dbReference type="EMBL" id="KAH0906827.1"/>
    </source>
</evidence>
<feature type="compositionally biased region" description="Pro residues" evidence="7">
    <location>
        <begin position="1261"/>
        <end position="1278"/>
    </location>
</feature>
<feature type="compositionally biased region" description="Pro residues" evidence="7">
    <location>
        <begin position="611"/>
        <end position="625"/>
    </location>
</feature>
<dbReference type="InterPro" id="IPR016024">
    <property type="entry name" value="ARM-type_fold"/>
</dbReference>
<dbReference type="InterPro" id="IPR011989">
    <property type="entry name" value="ARM-like"/>
</dbReference>
<dbReference type="EMBL" id="JAGKQM010000010">
    <property type="protein sequence ID" value="KAH0906827.1"/>
    <property type="molecule type" value="Genomic_DNA"/>
</dbReference>
<name>A0ABQ8BPW8_BRANA</name>
<keyword evidence="2" id="KW-0963">Cytoplasm</keyword>
<evidence type="ECO:0000256" key="2">
    <source>
        <dbReference type="ARBA" id="ARBA00022490"/>
    </source>
</evidence>
<organism evidence="9 10">
    <name type="scientific">Brassica napus</name>
    <name type="common">Rape</name>
    <dbReference type="NCBI Taxonomy" id="3708"/>
    <lineage>
        <taxon>Eukaryota</taxon>
        <taxon>Viridiplantae</taxon>
        <taxon>Streptophyta</taxon>
        <taxon>Embryophyta</taxon>
        <taxon>Tracheophyta</taxon>
        <taxon>Spermatophyta</taxon>
        <taxon>Magnoliopsida</taxon>
        <taxon>eudicotyledons</taxon>
        <taxon>Gunneridae</taxon>
        <taxon>Pentapetalae</taxon>
        <taxon>rosids</taxon>
        <taxon>malvids</taxon>
        <taxon>Brassicales</taxon>
        <taxon>Brassicaceae</taxon>
        <taxon>Brassiceae</taxon>
        <taxon>Brassica</taxon>
    </lineage>
</organism>
<evidence type="ECO:0000256" key="4">
    <source>
        <dbReference type="ARBA" id="ARBA00022845"/>
    </source>
</evidence>
<evidence type="ECO:0000256" key="3">
    <source>
        <dbReference type="ARBA" id="ARBA00022737"/>
    </source>
</evidence>
<feature type="compositionally biased region" description="Basic and acidic residues" evidence="7">
    <location>
        <begin position="383"/>
        <end position="393"/>
    </location>
</feature>
<feature type="repeat" description="Pumilio" evidence="6">
    <location>
        <begin position="1527"/>
        <end position="1566"/>
    </location>
</feature>